<protein>
    <submittedName>
        <fullName evidence="2">Uncharacterized protein</fullName>
    </submittedName>
</protein>
<name>A0ABW4KHU6_9BACI</name>
<keyword evidence="1" id="KW-0472">Membrane</keyword>
<evidence type="ECO:0000313" key="3">
    <source>
        <dbReference type="Proteomes" id="UP001597301"/>
    </source>
</evidence>
<evidence type="ECO:0000256" key="1">
    <source>
        <dbReference type="SAM" id="Phobius"/>
    </source>
</evidence>
<comment type="caution">
    <text evidence="2">The sequence shown here is derived from an EMBL/GenBank/DDBJ whole genome shotgun (WGS) entry which is preliminary data.</text>
</comment>
<evidence type="ECO:0000313" key="2">
    <source>
        <dbReference type="EMBL" id="MFD1707512.1"/>
    </source>
</evidence>
<organism evidence="2 3">
    <name type="scientific">Siminovitchia sediminis</name>
    <dbReference type="NCBI Taxonomy" id="1274353"/>
    <lineage>
        <taxon>Bacteria</taxon>
        <taxon>Bacillati</taxon>
        <taxon>Bacillota</taxon>
        <taxon>Bacilli</taxon>
        <taxon>Bacillales</taxon>
        <taxon>Bacillaceae</taxon>
        <taxon>Siminovitchia</taxon>
    </lineage>
</organism>
<accession>A0ABW4KHU6</accession>
<dbReference type="EMBL" id="JBHUEO010000036">
    <property type="protein sequence ID" value="MFD1707512.1"/>
    <property type="molecule type" value="Genomic_DNA"/>
</dbReference>
<gene>
    <name evidence="2" type="ORF">ACFSCZ_12330</name>
</gene>
<feature type="transmembrane region" description="Helical" evidence="1">
    <location>
        <begin position="122"/>
        <end position="143"/>
    </location>
</feature>
<feature type="transmembrane region" description="Helical" evidence="1">
    <location>
        <begin position="62"/>
        <end position="80"/>
    </location>
</feature>
<sequence length="152" mass="17386">MYEKLLWSIALPGFGQLLNGKFLKGTLIIFLEFVINVQANFNKVIILSFNGQIEEAIHQADYGWLMFYPCVYFFSIFDAFKDAGGDKEPYSFLPFVFSAYFVTVGVIYSSSLKMFGVLFGPVFLPMLFLIPGLSSGLLFKIVLTRYKRRSYD</sequence>
<feature type="transmembrane region" description="Helical" evidence="1">
    <location>
        <begin position="92"/>
        <end position="110"/>
    </location>
</feature>
<keyword evidence="1" id="KW-0812">Transmembrane</keyword>
<keyword evidence="3" id="KW-1185">Reference proteome</keyword>
<dbReference type="RefSeq" id="WP_380774233.1">
    <property type="nucleotide sequence ID" value="NZ_JBHUEO010000036.1"/>
</dbReference>
<proteinExistence type="predicted"/>
<keyword evidence="1" id="KW-1133">Transmembrane helix</keyword>
<reference evidence="3" key="1">
    <citation type="journal article" date="2019" name="Int. J. Syst. Evol. Microbiol.">
        <title>The Global Catalogue of Microorganisms (GCM) 10K type strain sequencing project: providing services to taxonomists for standard genome sequencing and annotation.</title>
        <authorList>
            <consortium name="The Broad Institute Genomics Platform"/>
            <consortium name="The Broad Institute Genome Sequencing Center for Infectious Disease"/>
            <person name="Wu L."/>
            <person name="Ma J."/>
        </authorList>
    </citation>
    <scope>NUCLEOTIDE SEQUENCE [LARGE SCALE GENOMIC DNA]</scope>
    <source>
        <strain evidence="3">CGMCC 1.12295</strain>
    </source>
</reference>
<dbReference type="Proteomes" id="UP001597301">
    <property type="component" value="Unassembled WGS sequence"/>
</dbReference>